<feature type="repeat" description="TPR" evidence="3">
    <location>
        <begin position="750"/>
        <end position="783"/>
    </location>
</feature>
<dbReference type="PANTHER" id="PTHR44858">
    <property type="entry name" value="TETRATRICOPEPTIDE REPEAT PROTEIN 6"/>
    <property type="match status" value="1"/>
</dbReference>
<dbReference type="SMART" id="SM00028">
    <property type="entry name" value="TPR"/>
    <property type="match status" value="8"/>
</dbReference>
<dbReference type="InterPro" id="IPR019734">
    <property type="entry name" value="TPR_rpt"/>
</dbReference>
<keyword evidence="5" id="KW-1185">Reference proteome</keyword>
<dbReference type="SUPFAM" id="SSF48452">
    <property type="entry name" value="TPR-like"/>
    <property type="match status" value="2"/>
</dbReference>
<dbReference type="SUPFAM" id="SSF52540">
    <property type="entry name" value="P-loop containing nucleoside triphosphate hydrolases"/>
    <property type="match status" value="1"/>
</dbReference>
<accession>A0ABU2JIL9</accession>
<proteinExistence type="predicted"/>
<dbReference type="Pfam" id="PF13432">
    <property type="entry name" value="TPR_16"/>
    <property type="match status" value="2"/>
</dbReference>
<protein>
    <submittedName>
        <fullName evidence="4">Tetratricopeptide repeat protein</fullName>
    </submittedName>
</protein>
<name>A0ABU2JIL9_9ACTN</name>
<evidence type="ECO:0000256" key="1">
    <source>
        <dbReference type="ARBA" id="ARBA00022737"/>
    </source>
</evidence>
<feature type="repeat" description="TPR" evidence="3">
    <location>
        <begin position="546"/>
        <end position="579"/>
    </location>
</feature>
<keyword evidence="1" id="KW-0677">Repeat</keyword>
<gene>
    <name evidence="4" type="ORF">RM844_00875</name>
</gene>
<dbReference type="Pfam" id="PF13181">
    <property type="entry name" value="TPR_8"/>
    <property type="match status" value="1"/>
</dbReference>
<dbReference type="PROSITE" id="PS50005">
    <property type="entry name" value="TPR"/>
    <property type="match status" value="5"/>
</dbReference>
<evidence type="ECO:0000313" key="5">
    <source>
        <dbReference type="Proteomes" id="UP001183410"/>
    </source>
</evidence>
<dbReference type="InterPro" id="IPR011990">
    <property type="entry name" value="TPR-like_helical_dom_sf"/>
</dbReference>
<feature type="repeat" description="TPR" evidence="3">
    <location>
        <begin position="716"/>
        <end position="749"/>
    </location>
</feature>
<dbReference type="Gene3D" id="1.25.40.10">
    <property type="entry name" value="Tetratricopeptide repeat domain"/>
    <property type="match status" value="3"/>
</dbReference>
<dbReference type="PANTHER" id="PTHR44858:SF1">
    <property type="entry name" value="UDP-N-ACETYLGLUCOSAMINE--PEPTIDE N-ACETYLGLUCOSAMINYLTRANSFERASE SPINDLY-RELATED"/>
    <property type="match status" value="1"/>
</dbReference>
<reference evidence="5" key="1">
    <citation type="submission" date="2023-07" db="EMBL/GenBank/DDBJ databases">
        <title>30 novel species of actinomycetes from the DSMZ collection.</title>
        <authorList>
            <person name="Nouioui I."/>
        </authorList>
    </citation>
    <scope>NUCLEOTIDE SEQUENCE [LARGE SCALE GENOMIC DNA]</scope>
    <source>
        <strain evidence="5">DSM 44915</strain>
    </source>
</reference>
<sequence length="838" mass="92931">MAERRPSRQELMLQQRRQDFVGRVAEVSRFRENLNLDPAGEGFPFLYHVRGLTGIGKSTLVRRWRQLAGERGAVTVPLDAGPLNPLEAMAAISTELASQGHVLKAFDKRLASYRQRHHEAVTSVDGPVDGIGPSAGSAATAQLALAGLGSVPGLGLLAGGLDPQPVAQGLESARSWLSARLRNADDVRLVLSPVQVLTPLFLRELAGVARERLVVLVCDTYEQLAPVLDEWLRDMICTERYGALDQNVIVVIAGQGELDQLVWGDHGRWVTDVPLDVFSEAESRALLAGQGVTDETVIEEILRLSHGLPALVEQLAQASPAPLPEIPDPSESAVERFLRWETDDDLRAAALACALPLRLDEDVFRVLAPEPVADRFSWLRRLSFVQEHGGELQYHEVVRAIMLRFQRHRSPTRWRAQHTALAAHFAERRQTLEEILPADDRWQDTAWREARCSETHHRLCAEPQAALPHALREMLNAGVVDISLFRHHARAFRQAGRDTDSRVLMEWSKRLTSPLPEEGSESANGRLVATLNHLLAAPGLTDADRALAHSLRGRTHHTDDQLDAAVADFSQAIDLRPDFASPYVGRAKALLQLDQLPGAHADANRAVQIDPADAEHWGLRGVTHRLLGQHEPALADLSQAVQLNPKYSWAFAQRGLTHRALGQLDQALVDLSHAVQLNPADAWAFARRGEIHHLLGDHQQALADLDSAIKLNFEYTWAFAQRATTHRLLGNYQQALTDLDHVIRLDPEYPWALASRGQIHRALGHTDQALADLDHAIRLDPGHVLALSERSEIRQLLGHYEQALADLRRAFRLISVYSPAPPGTQHDEVHLKRDQSSP</sequence>
<evidence type="ECO:0000256" key="3">
    <source>
        <dbReference type="PROSITE-ProRule" id="PRU00339"/>
    </source>
</evidence>
<evidence type="ECO:0000313" key="4">
    <source>
        <dbReference type="EMBL" id="MDT0264836.1"/>
    </source>
</evidence>
<dbReference type="InterPro" id="IPR027417">
    <property type="entry name" value="P-loop_NTPase"/>
</dbReference>
<evidence type="ECO:0000256" key="2">
    <source>
        <dbReference type="ARBA" id="ARBA00022803"/>
    </source>
</evidence>
<dbReference type="Pfam" id="PF13414">
    <property type="entry name" value="TPR_11"/>
    <property type="match status" value="1"/>
</dbReference>
<keyword evidence="2 3" id="KW-0802">TPR repeat</keyword>
<feature type="repeat" description="TPR" evidence="3">
    <location>
        <begin position="648"/>
        <end position="681"/>
    </location>
</feature>
<dbReference type="EMBL" id="JAVREO010000001">
    <property type="protein sequence ID" value="MDT0264836.1"/>
    <property type="molecule type" value="Genomic_DNA"/>
</dbReference>
<dbReference type="Proteomes" id="UP001183410">
    <property type="component" value="Unassembled WGS sequence"/>
</dbReference>
<dbReference type="InterPro" id="IPR050498">
    <property type="entry name" value="Ycf3"/>
</dbReference>
<comment type="caution">
    <text evidence="4">The sequence shown here is derived from an EMBL/GenBank/DDBJ whole genome shotgun (WGS) entry which is preliminary data.</text>
</comment>
<organism evidence="4 5">
    <name type="scientific">Streptomyces chisholmiae</name>
    <dbReference type="NCBI Taxonomy" id="3075540"/>
    <lineage>
        <taxon>Bacteria</taxon>
        <taxon>Bacillati</taxon>
        <taxon>Actinomycetota</taxon>
        <taxon>Actinomycetes</taxon>
        <taxon>Kitasatosporales</taxon>
        <taxon>Streptomycetaceae</taxon>
        <taxon>Streptomyces</taxon>
    </lineage>
</organism>
<feature type="repeat" description="TPR" evidence="3">
    <location>
        <begin position="614"/>
        <end position="647"/>
    </location>
</feature>
<dbReference type="RefSeq" id="WP_311663490.1">
    <property type="nucleotide sequence ID" value="NZ_JAVREO010000001.1"/>
</dbReference>